<dbReference type="OrthoDB" id="7869802at2759"/>
<feature type="transmembrane region" description="Helical" evidence="1">
    <location>
        <begin position="168"/>
        <end position="190"/>
    </location>
</feature>
<feature type="transmembrane region" description="Helical" evidence="1">
    <location>
        <begin position="46"/>
        <end position="74"/>
    </location>
</feature>
<dbReference type="EMBL" id="OUUW01000008">
    <property type="protein sequence ID" value="SPP83795.1"/>
    <property type="molecule type" value="Genomic_DNA"/>
</dbReference>
<sequence length="244" mass="27565">MSDLAGPPSQTIGRPEFFRKVYTILIIFVTVGLLQLVIVKACDYDFYLYCPVPSFIWMLIALGCLMTLLCVPMAHEFPVNYLLGIISTEALTLSVLNRDYMLLTIPWSYGILVVAIILSICLYLIGIFMPLKLLPGPLTILVVTIVAIATFVSLLITRLVLHYESLEFYITVITLLYVMLIVVFTVTMVHDRRLQPLPQEQSMLSVIVLAALFFYMVHMIGVTVLYAVHYLKITSAITPHRLTK</sequence>
<proteinExistence type="predicted"/>
<dbReference type="Proteomes" id="UP000268350">
    <property type="component" value="Unassembled WGS sequence"/>
</dbReference>
<protein>
    <submittedName>
        <fullName evidence="2">Uncharacterized protein</fullName>
    </submittedName>
</protein>
<feature type="transmembrane region" description="Helical" evidence="1">
    <location>
        <begin position="202"/>
        <end position="228"/>
    </location>
</feature>
<name>A0A3B0JNU1_DROGU</name>
<feature type="transmembrane region" description="Helical" evidence="1">
    <location>
        <begin position="137"/>
        <end position="161"/>
    </location>
</feature>
<feature type="transmembrane region" description="Helical" evidence="1">
    <location>
        <begin position="109"/>
        <end position="131"/>
    </location>
</feature>
<accession>A0A3B0JNU1</accession>
<evidence type="ECO:0000313" key="3">
    <source>
        <dbReference type="Proteomes" id="UP000268350"/>
    </source>
</evidence>
<feature type="transmembrane region" description="Helical" evidence="1">
    <location>
        <begin position="20"/>
        <end position="39"/>
    </location>
</feature>
<keyword evidence="1" id="KW-0812">Transmembrane</keyword>
<evidence type="ECO:0000256" key="1">
    <source>
        <dbReference type="SAM" id="Phobius"/>
    </source>
</evidence>
<keyword evidence="1" id="KW-1133">Transmembrane helix</keyword>
<dbReference type="AlphaFoldDB" id="A0A3B0JNU1"/>
<keyword evidence="1" id="KW-0472">Membrane</keyword>
<reference evidence="3" key="1">
    <citation type="submission" date="2018-01" db="EMBL/GenBank/DDBJ databases">
        <authorList>
            <person name="Alioto T."/>
            <person name="Alioto T."/>
        </authorList>
    </citation>
    <scope>NUCLEOTIDE SEQUENCE [LARGE SCALE GENOMIC DNA]</scope>
</reference>
<evidence type="ECO:0000313" key="2">
    <source>
        <dbReference type="EMBL" id="SPP83795.1"/>
    </source>
</evidence>
<dbReference type="OMA" id="LNGNRYM"/>
<keyword evidence="3" id="KW-1185">Reference proteome</keyword>
<dbReference type="STRING" id="7266.A0A3B0JNU1"/>
<gene>
    <name evidence="2" type="ORF">DGUA_6G016269</name>
</gene>
<organism evidence="2 3">
    <name type="scientific">Drosophila guanche</name>
    <name type="common">Fruit fly</name>
    <dbReference type="NCBI Taxonomy" id="7266"/>
    <lineage>
        <taxon>Eukaryota</taxon>
        <taxon>Metazoa</taxon>
        <taxon>Ecdysozoa</taxon>
        <taxon>Arthropoda</taxon>
        <taxon>Hexapoda</taxon>
        <taxon>Insecta</taxon>
        <taxon>Pterygota</taxon>
        <taxon>Neoptera</taxon>
        <taxon>Endopterygota</taxon>
        <taxon>Diptera</taxon>
        <taxon>Brachycera</taxon>
        <taxon>Muscomorpha</taxon>
        <taxon>Ephydroidea</taxon>
        <taxon>Drosophilidae</taxon>
        <taxon>Drosophila</taxon>
        <taxon>Sophophora</taxon>
    </lineage>
</organism>